<organism evidence="2 3">
    <name type="scientific">Cinchona calisaya</name>
    <dbReference type="NCBI Taxonomy" id="153742"/>
    <lineage>
        <taxon>Eukaryota</taxon>
        <taxon>Viridiplantae</taxon>
        <taxon>Streptophyta</taxon>
        <taxon>Embryophyta</taxon>
        <taxon>Tracheophyta</taxon>
        <taxon>Spermatophyta</taxon>
        <taxon>Magnoliopsida</taxon>
        <taxon>eudicotyledons</taxon>
        <taxon>Gunneridae</taxon>
        <taxon>Pentapetalae</taxon>
        <taxon>asterids</taxon>
        <taxon>lamiids</taxon>
        <taxon>Gentianales</taxon>
        <taxon>Rubiaceae</taxon>
        <taxon>Cinchonoideae</taxon>
        <taxon>Cinchoneae</taxon>
        <taxon>Cinchona</taxon>
    </lineage>
</organism>
<evidence type="ECO:0000259" key="1">
    <source>
        <dbReference type="PROSITE" id="PS51487"/>
    </source>
</evidence>
<dbReference type="EMBL" id="JBJUIK010000012">
    <property type="protein sequence ID" value="KAL3510252.1"/>
    <property type="molecule type" value="Genomic_DNA"/>
</dbReference>
<sequence length="254" mass="27550">MADELEEIMQKCSLTSEELSSADLVKKDVQKVIGACQKCMIGNIMGAKQANFFGVKNFVNQENGNLAIVAVRHKIMDDTLSITMDGVIEGMPSCSTFKPSVGPTVPSQTTSLHTDQLEKPAQNELIVNCTFTGYSKEGVKLGSFEEAFVSRIAKNVSIGDQELERSSSQNKRPVGIASIPTSREPRLFDQADCCVEVASKMHVKSRRSGFGLVGTDLCGRIQKVWAKGMDRTTDPSLIEAEAIRSALINARSVG</sequence>
<keyword evidence="3" id="KW-1185">Reference proteome</keyword>
<evidence type="ECO:0000313" key="3">
    <source>
        <dbReference type="Proteomes" id="UP001630127"/>
    </source>
</evidence>
<dbReference type="PROSITE" id="PS51487">
    <property type="entry name" value="NBD"/>
    <property type="match status" value="1"/>
</dbReference>
<reference evidence="2 3" key="1">
    <citation type="submission" date="2024-11" db="EMBL/GenBank/DDBJ databases">
        <title>A near-complete genome assembly of Cinchona calisaya.</title>
        <authorList>
            <person name="Lian D.C."/>
            <person name="Zhao X.W."/>
            <person name="Wei L."/>
        </authorList>
    </citation>
    <scope>NUCLEOTIDE SEQUENCE [LARGE SCALE GENOMIC DNA]</scope>
    <source>
        <tissue evidence="2">Nenye</tissue>
    </source>
</reference>
<accession>A0ABD2YSB7</accession>
<dbReference type="InterPro" id="IPR023336">
    <property type="entry name" value="RAG_nonamer-bd_dom"/>
</dbReference>
<protein>
    <recommendedName>
        <fullName evidence="1">NBD domain-containing protein</fullName>
    </recommendedName>
</protein>
<comment type="caution">
    <text evidence="2">The sequence shown here is derived from an EMBL/GenBank/DDBJ whole genome shotgun (WGS) entry which is preliminary data.</text>
</comment>
<feature type="domain" description="NBD" evidence="1">
    <location>
        <begin position="1"/>
        <end position="10"/>
    </location>
</feature>
<proteinExistence type="predicted"/>
<name>A0ABD2YSB7_9GENT</name>
<dbReference type="Proteomes" id="UP001630127">
    <property type="component" value="Unassembled WGS sequence"/>
</dbReference>
<dbReference type="AlphaFoldDB" id="A0ABD2YSB7"/>
<evidence type="ECO:0000313" key="2">
    <source>
        <dbReference type="EMBL" id="KAL3510252.1"/>
    </source>
</evidence>
<gene>
    <name evidence="2" type="ORF">ACH5RR_029653</name>
</gene>